<keyword evidence="9" id="KW-1185">Reference proteome</keyword>
<evidence type="ECO:0000256" key="2">
    <source>
        <dbReference type="ARBA" id="ARBA00009477"/>
    </source>
</evidence>
<dbReference type="PANTHER" id="PTHR30386">
    <property type="entry name" value="MEMBRANE FUSION SUBUNIT OF EMRAB-TOLC MULTIDRUG EFFLUX PUMP"/>
    <property type="match status" value="1"/>
</dbReference>
<evidence type="ECO:0000256" key="4">
    <source>
        <dbReference type="ARBA" id="ARBA00022692"/>
    </source>
</evidence>
<sequence length="175" mass="18658">MTLKSPISGTVQRSSVTTIGQVATVGEDLMRIVPDGSTLEIEAYLPNKDIGFAHLGQEAMIKIESLPFTRYGTVSGKVTRIATDAIPEPDAQQIESGQSKSARSNGFMGGAQRTQNLVFPITIHPEALSVAADGADVPLSPGMAVAVEIKTGHRRILEYVFLPLVEVGSQALKER</sequence>
<dbReference type="OrthoDB" id="9810980at2"/>
<dbReference type="Proteomes" id="UP000321258">
    <property type="component" value="Unassembled WGS sequence"/>
</dbReference>
<organism evidence="8 9">
    <name type="scientific">Methylobacterium haplocladii</name>
    <dbReference type="NCBI Taxonomy" id="1176176"/>
    <lineage>
        <taxon>Bacteria</taxon>
        <taxon>Pseudomonadati</taxon>
        <taxon>Pseudomonadota</taxon>
        <taxon>Alphaproteobacteria</taxon>
        <taxon>Hyphomicrobiales</taxon>
        <taxon>Methylobacteriaceae</taxon>
        <taxon>Methylobacterium</taxon>
    </lineage>
</organism>
<dbReference type="Gene3D" id="2.40.30.170">
    <property type="match status" value="1"/>
</dbReference>
<proteinExistence type="inferred from homology"/>
<keyword evidence="3" id="KW-0813">Transport</keyword>
<dbReference type="PRINTS" id="PR01490">
    <property type="entry name" value="RTXTOXIND"/>
</dbReference>
<evidence type="ECO:0000313" key="9">
    <source>
        <dbReference type="Proteomes" id="UP000321258"/>
    </source>
</evidence>
<keyword evidence="6" id="KW-0472">Membrane</keyword>
<dbReference type="GO" id="GO:0016020">
    <property type="term" value="C:membrane"/>
    <property type="evidence" value="ECO:0007669"/>
    <property type="project" value="UniProtKB-SubCell"/>
</dbReference>
<dbReference type="GO" id="GO:0009306">
    <property type="term" value="P:protein secretion"/>
    <property type="evidence" value="ECO:0007669"/>
    <property type="project" value="InterPro"/>
</dbReference>
<dbReference type="InterPro" id="IPR050739">
    <property type="entry name" value="MFP"/>
</dbReference>
<reference evidence="8 9" key="1">
    <citation type="submission" date="2019-07" db="EMBL/GenBank/DDBJ databases">
        <title>Whole genome shotgun sequence of Methylobacterium haplocladii NBRC 107714.</title>
        <authorList>
            <person name="Hosoyama A."/>
            <person name="Uohara A."/>
            <person name="Ohji S."/>
            <person name="Ichikawa N."/>
        </authorList>
    </citation>
    <scope>NUCLEOTIDE SEQUENCE [LARGE SCALE GENOMIC DNA]</scope>
    <source>
        <strain evidence="8 9">NBRC 107714</strain>
    </source>
</reference>
<keyword evidence="4" id="KW-0812">Transmembrane</keyword>
<comment type="similarity">
    <text evidence="2">Belongs to the membrane fusion protein (MFP) (TC 8.A.1) family.</text>
</comment>
<evidence type="ECO:0000256" key="6">
    <source>
        <dbReference type="ARBA" id="ARBA00023136"/>
    </source>
</evidence>
<dbReference type="PANTHER" id="PTHR30386:SF26">
    <property type="entry name" value="TRANSPORT PROTEIN COMB"/>
    <property type="match status" value="1"/>
</dbReference>
<dbReference type="EMBL" id="BJZT01000059">
    <property type="protein sequence ID" value="GEP01838.1"/>
    <property type="molecule type" value="Genomic_DNA"/>
</dbReference>
<protein>
    <recommendedName>
        <fullName evidence="7">AprE-like beta-barrel domain-containing protein</fullName>
    </recommendedName>
</protein>
<evidence type="ECO:0000313" key="8">
    <source>
        <dbReference type="EMBL" id="GEP01838.1"/>
    </source>
</evidence>
<dbReference type="PROSITE" id="PS00543">
    <property type="entry name" value="HLYD_FAMILY"/>
    <property type="match status" value="1"/>
</dbReference>
<evidence type="ECO:0000256" key="1">
    <source>
        <dbReference type="ARBA" id="ARBA00004167"/>
    </source>
</evidence>
<accession>A0A512IVU0</accession>
<dbReference type="Pfam" id="PF26002">
    <property type="entry name" value="Beta-barrel_AprE"/>
    <property type="match status" value="1"/>
</dbReference>
<dbReference type="InterPro" id="IPR006144">
    <property type="entry name" value="Secretion_HlyD_CS"/>
</dbReference>
<dbReference type="InterPro" id="IPR058982">
    <property type="entry name" value="Beta-barrel_AprE"/>
</dbReference>
<comment type="subcellular location">
    <subcellularLocation>
        <location evidence="1">Membrane</location>
        <topology evidence="1">Single-pass membrane protein</topology>
    </subcellularLocation>
</comment>
<name>A0A512IVU0_9HYPH</name>
<keyword evidence="5" id="KW-1133">Transmembrane helix</keyword>
<evidence type="ECO:0000259" key="7">
    <source>
        <dbReference type="Pfam" id="PF26002"/>
    </source>
</evidence>
<gene>
    <name evidence="8" type="ORF">MHA02_42250</name>
</gene>
<feature type="domain" description="AprE-like beta-barrel" evidence="7">
    <location>
        <begin position="39"/>
        <end position="92"/>
    </location>
</feature>
<comment type="caution">
    <text evidence="8">The sequence shown here is derived from an EMBL/GenBank/DDBJ whole genome shotgun (WGS) entry which is preliminary data.</text>
</comment>
<dbReference type="AlphaFoldDB" id="A0A512IVU0"/>
<evidence type="ECO:0000256" key="3">
    <source>
        <dbReference type="ARBA" id="ARBA00022448"/>
    </source>
</evidence>
<evidence type="ECO:0000256" key="5">
    <source>
        <dbReference type="ARBA" id="ARBA00022989"/>
    </source>
</evidence>